<comment type="caution">
    <text evidence="2">The sequence shown here is derived from an EMBL/GenBank/DDBJ whole genome shotgun (WGS) entry which is preliminary data.</text>
</comment>
<name>A0A6N8L0X5_9SPHI</name>
<sequence length="245" mass="27771">MKIIFHFNLMLIIKRLRLVLSLMFGVLLLLSCQKDELSKEMDFVGQSFSGLAAFNAVEQSASLQFIVDDKVMNAGDEAFELGGYIRHKGVFDGRRNIQLHNKALNKEVFRGAHEFVKNKVYSLFFYGKEQVQVRVVEDDMIAPASGKAKIRFANFSNGGKLQLKTIKGTSSMPANFNLSAQQVTDFAEYDVATVEFQFNTDLSKLLLNFVPENKGVYTLFVVPVEQKREEEYLGAEYKVMVIKHS</sequence>
<protein>
    <submittedName>
        <fullName evidence="2">DUF4397 domain-containing protein</fullName>
    </submittedName>
</protein>
<dbReference type="Pfam" id="PF14344">
    <property type="entry name" value="DUF4397"/>
    <property type="match status" value="1"/>
</dbReference>
<accession>A0A6N8L0X5</accession>
<evidence type="ECO:0000313" key="3">
    <source>
        <dbReference type="Proteomes" id="UP000435036"/>
    </source>
</evidence>
<dbReference type="AlphaFoldDB" id="A0A6N8L0X5"/>
<proteinExistence type="predicted"/>
<feature type="domain" description="DUF4397" evidence="1">
    <location>
        <begin position="52"/>
        <end position="160"/>
    </location>
</feature>
<evidence type="ECO:0000313" key="2">
    <source>
        <dbReference type="EMBL" id="MVZ63393.1"/>
    </source>
</evidence>
<organism evidence="2 3">
    <name type="scientific">Sphingobacterium humi</name>
    <dbReference type="NCBI Taxonomy" id="1796905"/>
    <lineage>
        <taxon>Bacteria</taxon>
        <taxon>Pseudomonadati</taxon>
        <taxon>Bacteroidota</taxon>
        <taxon>Sphingobacteriia</taxon>
        <taxon>Sphingobacteriales</taxon>
        <taxon>Sphingobacteriaceae</taxon>
        <taxon>Sphingobacterium</taxon>
    </lineage>
</organism>
<dbReference type="PROSITE" id="PS51257">
    <property type="entry name" value="PROKAR_LIPOPROTEIN"/>
    <property type="match status" value="1"/>
</dbReference>
<dbReference type="InterPro" id="IPR025510">
    <property type="entry name" value="DUF4397"/>
</dbReference>
<reference evidence="2 3" key="1">
    <citation type="submission" date="2019-12" db="EMBL/GenBank/DDBJ databases">
        <authorList>
            <person name="Dong K."/>
        </authorList>
    </citation>
    <scope>NUCLEOTIDE SEQUENCE [LARGE SCALE GENOMIC DNA]</scope>
    <source>
        <strain evidence="2 3">JCM 31225</strain>
    </source>
</reference>
<gene>
    <name evidence="2" type="ORF">GQF63_15305</name>
</gene>
<keyword evidence="3" id="KW-1185">Reference proteome</keyword>
<dbReference type="Proteomes" id="UP000435036">
    <property type="component" value="Unassembled WGS sequence"/>
</dbReference>
<dbReference type="EMBL" id="WSQA01000012">
    <property type="protein sequence ID" value="MVZ63393.1"/>
    <property type="molecule type" value="Genomic_DNA"/>
</dbReference>
<evidence type="ECO:0000259" key="1">
    <source>
        <dbReference type="Pfam" id="PF14344"/>
    </source>
</evidence>